<evidence type="ECO:0000259" key="5">
    <source>
        <dbReference type="SMART" id="SM00563"/>
    </source>
</evidence>
<dbReference type="SUPFAM" id="SSF69593">
    <property type="entry name" value="Glycerol-3-phosphate (1)-acyltransferase"/>
    <property type="match status" value="1"/>
</dbReference>
<dbReference type="KEGG" id="pbt:ING2E5B_1251"/>
<dbReference type="GO" id="GO:0003841">
    <property type="term" value="F:1-acylglycerol-3-phosphate O-acyltransferase activity"/>
    <property type="evidence" value="ECO:0007669"/>
    <property type="project" value="TreeGrafter"/>
</dbReference>
<keyword evidence="3" id="KW-0012">Acyltransferase</keyword>
<keyword evidence="7" id="KW-1185">Reference proteome</keyword>
<comment type="pathway">
    <text evidence="1">Lipid metabolism.</text>
</comment>
<dbReference type="CDD" id="cd07989">
    <property type="entry name" value="LPLAT_AGPAT-like"/>
    <property type="match status" value="1"/>
</dbReference>
<dbReference type="Pfam" id="PF01553">
    <property type="entry name" value="Acyltransferase"/>
    <property type="match status" value="1"/>
</dbReference>
<protein>
    <recommendedName>
        <fullName evidence="5">Phospholipid/glycerol acyltransferase domain-containing protein</fullName>
    </recommendedName>
</protein>
<keyword evidence="4" id="KW-0472">Membrane</keyword>
<organism evidence="6 7">
    <name type="scientific">Fermentimonas caenicola</name>
    <dbReference type="NCBI Taxonomy" id="1562970"/>
    <lineage>
        <taxon>Bacteria</taxon>
        <taxon>Pseudomonadati</taxon>
        <taxon>Bacteroidota</taxon>
        <taxon>Bacteroidia</taxon>
        <taxon>Bacteroidales</taxon>
        <taxon>Dysgonomonadaceae</taxon>
        <taxon>Fermentimonas</taxon>
    </lineage>
</organism>
<keyword evidence="2" id="KW-0808">Transferase</keyword>
<dbReference type="HOGENOM" id="CLU_027938_6_3_10"/>
<evidence type="ECO:0000313" key="6">
    <source>
        <dbReference type="EMBL" id="CEA16001.1"/>
    </source>
</evidence>
<dbReference type="InterPro" id="IPR002123">
    <property type="entry name" value="Plipid/glycerol_acylTrfase"/>
</dbReference>
<dbReference type="AlphaFoldDB" id="A0A098C0P5"/>
<sequence length="249" mass="28741">MVKILYFLYNWIIFVPIFFVITLITALVVMIMTTLFGYKFWGYYPPKLWCMLTCWLSLCRVKTSGHENLDPKQSYIFVANHQGAFDIFLVYGFLNQKIIWMQKQSLRKIPFVGYASEKAGHVFVDNSTPNTRAKSIINAKEKIIDGISMVIFPEGSRSHTGKMGRFKMGAYYIAHELNLPIVPLTINGSFDVLKRNTLNLNPGKLELVIHKPIPSDEINEDSIPDIINKTKEIIYSGLWDKYKDKDEKE</sequence>
<keyword evidence="4" id="KW-1133">Transmembrane helix</keyword>
<evidence type="ECO:0000256" key="4">
    <source>
        <dbReference type="SAM" id="Phobius"/>
    </source>
</evidence>
<dbReference type="Proteomes" id="UP000032417">
    <property type="component" value="Chromosome 1"/>
</dbReference>
<feature type="transmembrane region" description="Helical" evidence="4">
    <location>
        <begin position="12"/>
        <end position="38"/>
    </location>
</feature>
<evidence type="ECO:0000256" key="3">
    <source>
        <dbReference type="ARBA" id="ARBA00023315"/>
    </source>
</evidence>
<dbReference type="PANTHER" id="PTHR10434:SF66">
    <property type="entry name" value="PHOSPHOLIPID_GLYCEROL ACYLTRANSFERASE DOMAIN-CONTAINING PROTEIN"/>
    <property type="match status" value="1"/>
</dbReference>
<dbReference type="STRING" id="1562970.ING2E5B_1251"/>
<evidence type="ECO:0000256" key="1">
    <source>
        <dbReference type="ARBA" id="ARBA00005189"/>
    </source>
</evidence>
<feature type="domain" description="Phospholipid/glycerol acyltransferase" evidence="5">
    <location>
        <begin position="75"/>
        <end position="189"/>
    </location>
</feature>
<dbReference type="PATRIC" id="fig|1562970.3.peg.1237"/>
<name>A0A098C0P5_9BACT</name>
<dbReference type="OrthoDB" id="9803035at2"/>
<proteinExistence type="predicted"/>
<dbReference type="PANTHER" id="PTHR10434">
    <property type="entry name" value="1-ACYL-SN-GLYCEROL-3-PHOSPHATE ACYLTRANSFERASE"/>
    <property type="match status" value="1"/>
</dbReference>
<gene>
    <name evidence="6" type="ORF">ING2E5B_1251</name>
</gene>
<reference evidence="6 7" key="1">
    <citation type="submission" date="2014-08" db="EMBL/GenBank/DDBJ databases">
        <authorList>
            <person name="Wibberg D."/>
        </authorList>
    </citation>
    <scope>NUCLEOTIDE SEQUENCE [LARGE SCALE GENOMIC DNA]</scope>
    <source>
        <strain evidence="7">ING2-E5B</strain>
    </source>
</reference>
<evidence type="ECO:0000313" key="7">
    <source>
        <dbReference type="Proteomes" id="UP000032417"/>
    </source>
</evidence>
<keyword evidence="4" id="KW-0812">Transmembrane</keyword>
<dbReference type="EMBL" id="LN515532">
    <property type="protein sequence ID" value="CEA16001.1"/>
    <property type="molecule type" value="Genomic_DNA"/>
</dbReference>
<accession>A0A098C0P5</accession>
<dbReference type="GO" id="GO:0006654">
    <property type="term" value="P:phosphatidic acid biosynthetic process"/>
    <property type="evidence" value="ECO:0007669"/>
    <property type="project" value="TreeGrafter"/>
</dbReference>
<dbReference type="SMART" id="SM00563">
    <property type="entry name" value="PlsC"/>
    <property type="match status" value="1"/>
</dbReference>
<evidence type="ECO:0000256" key="2">
    <source>
        <dbReference type="ARBA" id="ARBA00022679"/>
    </source>
</evidence>